<dbReference type="FunFam" id="1.20.1280.290:FF:000011">
    <property type="entry name" value="PQ loop repeat protein"/>
    <property type="match status" value="1"/>
</dbReference>
<feature type="transmembrane region" description="Helical" evidence="11">
    <location>
        <begin position="12"/>
        <end position="31"/>
    </location>
</feature>
<evidence type="ECO:0000256" key="5">
    <source>
        <dbReference type="ARBA" id="ARBA00022692"/>
    </source>
</evidence>
<dbReference type="GO" id="GO:0015174">
    <property type="term" value="F:basic amino acid transmembrane transporter activity"/>
    <property type="evidence" value="ECO:0007669"/>
    <property type="project" value="UniProtKB-ARBA"/>
</dbReference>
<gene>
    <name evidence="12" type="primary">RTC2</name>
    <name evidence="12" type="ORF">LSUE1_G000665</name>
</gene>
<dbReference type="GO" id="GO:0015179">
    <property type="term" value="F:L-amino acid transmembrane transporter activity"/>
    <property type="evidence" value="ECO:0007669"/>
    <property type="project" value="UniProtKB-ARBA"/>
</dbReference>
<dbReference type="Proteomes" id="UP000469558">
    <property type="component" value="Unassembled WGS sequence"/>
</dbReference>
<evidence type="ECO:0000256" key="11">
    <source>
        <dbReference type="SAM" id="Phobius"/>
    </source>
</evidence>
<evidence type="ECO:0000256" key="2">
    <source>
        <dbReference type="ARBA" id="ARBA00004127"/>
    </source>
</evidence>
<evidence type="ECO:0000256" key="4">
    <source>
        <dbReference type="ARBA" id="ARBA00022554"/>
    </source>
</evidence>
<keyword evidence="4" id="KW-0926">Vacuole</keyword>
<dbReference type="OrthoDB" id="8048523at2759"/>
<dbReference type="GO" id="GO:0005773">
    <property type="term" value="C:vacuole"/>
    <property type="evidence" value="ECO:0007669"/>
    <property type="project" value="UniProtKB-SubCell"/>
</dbReference>
<name>A0A8T9CH56_9HELO</name>
<comment type="caution">
    <text evidence="12">The sequence shown here is derived from an EMBL/GenBank/DDBJ whole genome shotgun (WGS) entry which is preliminary data.</text>
</comment>
<keyword evidence="8 11" id="KW-0472">Membrane</keyword>
<dbReference type="GO" id="GO:0015101">
    <property type="term" value="F:organic cation transmembrane transporter activity"/>
    <property type="evidence" value="ECO:0007669"/>
    <property type="project" value="UniProtKB-ARBA"/>
</dbReference>
<dbReference type="SMART" id="SM00679">
    <property type="entry name" value="CTNS"/>
    <property type="match status" value="2"/>
</dbReference>
<dbReference type="PANTHER" id="PTHR16201">
    <property type="entry name" value="SEVEN TRANSMEMBRANE PROTEIN 1-RELATED"/>
    <property type="match status" value="1"/>
</dbReference>
<keyword evidence="5 11" id="KW-0812">Transmembrane</keyword>
<feature type="region of interest" description="Disordered" evidence="10">
    <location>
        <begin position="312"/>
        <end position="337"/>
    </location>
</feature>
<protein>
    <submittedName>
        <fullName evidence="12">Putative vacuolar amino acid transporter</fullName>
    </submittedName>
</protein>
<dbReference type="InterPro" id="IPR006603">
    <property type="entry name" value="PQ-loop_rpt"/>
</dbReference>
<dbReference type="PANTHER" id="PTHR16201:SF35">
    <property type="entry name" value="VACUOLAR AMINO ACID TRANSPORTER YPQ1-RELATED"/>
    <property type="match status" value="1"/>
</dbReference>
<feature type="compositionally biased region" description="Basic and acidic residues" evidence="10">
    <location>
        <begin position="322"/>
        <end position="331"/>
    </location>
</feature>
<dbReference type="EMBL" id="QGMK01000026">
    <property type="protein sequence ID" value="TVY85155.1"/>
    <property type="molecule type" value="Genomic_DNA"/>
</dbReference>
<evidence type="ECO:0000256" key="1">
    <source>
        <dbReference type="ARBA" id="ARBA00004116"/>
    </source>
</evidence>
<dbReference type="Pfam" id="PF04193">
    <property type="entry name" value="PQ-loop"/>
    <property type="match status" value="2"/>
</dbReference>
<comment type="subcellular location">
    <subcellularLocation>
        <location evidence="2">Endomembrane system</location>
        <topology evidence="2">Multi-pass membrane protein</topology>
    </subcellularLocation>
    <subcellularLocation>
        <location evidence="1">Vacuole</location>
    </subcellularLocation>
</comment>
<keyword evidence="7 11" id="KW-1133">Transmembrane helix</keyword>
<keyword evidence="3" id="KW-0813">Transport</keyword>
<dbReference type="GO" id="GO:0034488">
    <property type="term" value="P:basic amino acid transmembrane export from vacuole"/>
    <property type="evidence" value="ECO:0007669"/>
    <property type="project" value="UniProtKB-ARBA"/>
</dbReference>
<evidence type="ECO:0000256" key="10">
    <source>
        <dbReference type="SAM" id="MobiDB-lite"/>
    </source>
</evidence>
<dbReference type="Gene3D" id="1.20.1280.290">
    <property type="match status" value="2"/>
</dbReference>
<dbReference type="GO" id="GO:0012505">
    <property type="term" value="C:endomembrane system"/>
    <property type="evidence" value="ECO:0007669"/>
    <property type="project" value="UniProtKB-SubCell"/>
</dbReference>
<feature type="transmembrane region" description="Helical" evidence="11">
    <location>
        <begin position="201"/>
        <end position="218"/>
    </location>
</feature>
<feature type="transmembrane region" description="Helical" evidence="11">
    <location>
        <begin position="239"/>
        <end position="259"/>
    </location>
</feature>
<evidence type="ECO:0000256" key="6">
    <source>
        <dbReference type="ARBA" id="ARBA00022737"/>
    </source>
</evidence>
<proteinExistence type="inferred from homology"/>
<feature type="transmembrane region" description="Helical" evidence="11">
    <location>
        <begin position="52"/>
        <end position="72"/>
    </location>
</feature>
<reference evidence="12 13" key="1">
    <citation type="submission" date="2018-05" db="EMBL/GenBank/DDBJ databases">
        <title>Genome sequencing and assembly of the regulated plant pathogen Lachnellula willkommii and related sister species for the development of diagnostic species identification markers.</title>
        <authorList>
            <person name="Giroux E."/>
            <person name="Bilodeau G."/>
        </authorList>
    </citation>
    <scope>NUCLEOTIDE SEQUENCE [LARGE SCALE GENOMIC DNA]</scope>
    <source>
        <strain evidence="12 13">CBS 268.59</strain>
    </source>
</reference>
<evidence type="ECO:0000256" key="3">
    <source>
        <dbReference type="ARBA" id="ARBA00022448"/>
    </source>
</evidence>
<feature type="compositionally biased region" description="Acidic residues" evidence="10">
    <location>
        <begin position="312"/>
        <end position="321"/>
    </location>
</feature>
<evidence type="ECO:0000313" key="12">
    <source>
        <dbReference type="EMBL" id="TVY85155.1"/>
    </source>
</evidence>
<dbReference type="GO" id="GO:0034490">
    <property type="term" value="P:basic amino acid transmembrane import into vacuole"/>
    <property type="evidence" value="ECO:0007669"/>
    <property type="project" value="UniProtKB-ARBA"/>
</dbReference>
<sequence>MAPSMQPLNLDIEAISGIMGSVSIACWIVVFGPQIIENFRRRSAEGLSTKFIVIWSLGDVFNVLGCILQGVIPTMIILAIYYLLADIVLLSQCLTYRGFTWSDTLDPPKPSQEGEADESTGLLRPPNGQDRSISAEHLSPAVPFLDGPAKDPKPTTRLEATLFNSVAILMVCLAGVFGWWLSSHNPHHAARQPKTSPDEPQFSVLGQTFGYICAALYLGSRAPQLWLNYSRQSTDGISLLFFLFACIGNLTFVLSIFAYEAHCAGTCPPGEKSRLYGRYIAVNASWLAGSLGTLLLDLFMLGQFFVYREREEEEMSDEESVDRDHRPLLDRDSDDDE</sequence>
<evidence type="ECO:0000256" key="7">
    <source>
        <dbReference type="ARBA" id="ARBA00022989"/>
    </source>
</evidence>
<comment type="similarity">
    <text evidence="9">Belongs to the laat-1 family.</text>
</comment>
<feature type="transmembrane region" description="Helical" evidence="11">
    <location>
        <begin position="160"/>
        <end position="181"/>
    </location>
</feature>
<keyword evidence="13" id="KW-1185">Reference proteome</keyword>
<organism evidence="12 13">
    <name type="scientific">Lachnellula suecica</name>
    <dbReference type="NCBI Taxonomy" id="602035"/>
    <lineage>
        <taxon>Eukaryota</taxon>
        <taxon>Fungi</taxon>
        <taxon>Dikarya</taxon>
        <taxon>Ascomycota</taxon>
        <taxon>Pezizomycotina</taxon>
        <taxon>Leotiomycetes</taxon>
        <taxon>Helotiales</taxon>
        <taxon>Lachnaceae</taxon>
        <taxon>Lachnellula</taxon>
    </lineage>
</organism>
<feature type="transmembrane region" description="Helical" evidence="11">
    <location>
        <begin position="279"/>
        <end position="301"/>
    </location>
</feature>
<keyword evidence="6" id="KW-0677">Repeat</keyword>
<dbReference type="InterPro" id="IPR051415">
    <property type="entry name" value="LAAT-1"/>
</dbReference>
<dbReference type="GO" id="GO:0098588">
    <property type="term" value="C:bounding membrane of organelle"/>
    <property type="evidence" value="ECO:0007669"/>
    <property type="project" value="UniProtKB-ARBA"/>
</dbReference>
<evidence type="ECO:0000313" key="13">
    <source>
        <dbReference type="Proteomes" id="UP000469558"/>
    </source>
</evidence>
<evidence type="ECO:0000256" key="8">
    <source>
        <dbReference type="ARBA" id="ARBA00023136"/>
    </source>
</evidence>
<accession>A0A8T9CH56</accession>
<feature type="region of interest" description="Disordered" evidence="10">
    <location>
        <begin position="105"/>
        <end position="126"/>
    </location>
</feature>
<dbReference type="AlphaFoldDB" id="A0A8T9CH56"/>
<evidence type="ECO:0000256" key="9">
    <source>
        <dbReference type="ARBA" id="ARBA00038039"/>
    </source>
</evidence>